<name>A0A382NU00_9ZZZZ</name>
<organism evidence="1">
    <name type="scientific">marine metagenome</name>
    <dbReference type="NCBI Taxonomy" id="408172"/>
    <lineage>
        <taxon>unclassified sequences</taxon>
        <taxon>metagenomes</taxon>
        <taxon>ecological metagenomes</taxon>
    </lineage>
</organism>
<reference evidence="1" key="1">
    <citation type="submission" date="2018-05" db="EMBL/GenBank/DDBJ databases">
        <authorList>
            <person name="Lanie J.A."/>
            <person name="Ng W.-L."/>
            <person name="Kazmierczak K.M."/>
            <person name="Andrzejewski T.M."/>
            <person name="Davidsen T.M."/>
            <person name="Wayne K.J."/>
            <person name="Tettelin H."/>
            <person name="Glass J.I."/>
            <person name="Rusch D."/>
            <person name="Podicherti R."/>
            <person name="Tsui H.-C.T."/>
            <person name="Winkler M.E."/>
        </authorList>
    </citation>
    <scope>NUCLEOTIDE SEQUENCE</scope>
</reference>
<protein>
    <submittedName>
        <fullName evidence="1">Uncharacterized protein</fullName>
    </submittedName>
</protein>
<gene>
    <name evidence="1" type="ORF">METZ01_LOCUS316669</name>
</gene>
<proteinExistence type="predicted"/>
<sequence>MAALENAYYNHEIESKEYIVQYEKVKEKIRLLER</sequence>
<dbReference type="EMBL" id="UINC01102302">
    <property type="protein sequence ID" value="SVC63815.1"/>
    <property type="molecule type" value="Genomic_DNA"/>
</dbReference>
<evidence type="ECO:0000313" key="1">
    <source>
        <dbReference type="EMBL" id="SVC63815.1"/>
    </source>
</evidence>
<accession>A0A382NU00</accession>
<dbReference type="AlphaFoldDB" id="A0A382NU00"/>